<feature type="region of interest" description="Disordered" evidence="3">
    <location>
        <begin position="1"/>
        <end position="27"/>
    </location>
</feature>
<dbReference type="Gene3D" id="3.40.50.720">
    <property type="entry name" value="NAD(P)-binding Rossmann-like Domain"/>
    <property type="match status" value="1"/>
</dbReference>
<comment type="caution">
    <text evidence="5">The sequence shown here is derived from an EMBL/GenBank/DDBJ whole genome shotgun (WGS) entry which is preliminary data.</text>
</comment>
<dbReference type="SMART" id="SM00822">
    <property type="entry name" value="PKS_KR"/>
    <property type="match status" value="1"/>
</dbReference>
<dbReference type="GO" id="GO:0016020">
    <property type="term" value="C:membrane"/>
    <property type="evidence" value="ECO:0007669"/>
    <property type="project" value="TreeGrafter"/>
</dbReference>
<organism evidence="5 6">
    <name type="scientific">Nocardioides flavescens</name>
    <dbReference type="NCBI Taxonomy" id="2691959"/>
    <lineage>
        <taxon>Bacteria</taxon>
        <taxon>Bacillati</taxon>
        <taxon>Actinomycetota</taxon>
        <taxon>Actinomycetes</taxon>
        <taxon>Propionibacteriales</taxon>
        <taxon>Nocardioidaceae</taxon>
        <taxon>Nocardioides</taxon>
    </lineage>
</organism>
<feature type="compositionally biased region" description="Basic and acidic residues" evidence="3">
    <location>
        <begin position="1"/>
        <end position="14"/>
    </location>
</feature>
<evidence type="ECO:0000313" key="5">
    <source>
        <dbReference type="EMBL" id="MXG91801.1"/>
    </source>
</evidence>
<feature type="region of interest" description="Disordered" evidence="3">
    <location>
        <begin position="292"/>
        <end position="317"/>
    </location>
</feature>
<sequence length="339" mass="35447">MHPAAHECPGRGDRSPMSPAQTTDTPRVVVVTGASSGIGRAAAVQAAGRGDHLVLVARGAAALAQAAAECTAAGATSVTVLPTDVGDDEEVQACVEQVLDEHGRIDVVVHSAGVVSYGRVEEVPAEVAEQVVRTDLLGSLNVARHVVPVLRRQHEGTLVLLGSVIGHLGVPTMTPYVLSKWGVRALAHQLRLENRDRPGVHVRYVAPGGVDTPIYTQAANYAGFVGRPPPPVSSAERAAAQIWRRVDHGWLPDQLSALNYPMAWGRAYLPWLYDRLVGPLFPVGATDLTRPVAPTDGNVLAPRTQGESTDGDAGSSLAGIARNLAATLRPGRSPGSPPG</sequence>
<dbReference type="AlphaFoldDB" id="A0A6L7F3L9"/>
<keyword evidence="6" id="KW-1185">Reference proteome</keyword>
<dbReference type="Proteomes" id="UP000473325">
    <property type="component" value="Unassembled WGS sequence"/>
</dbReference>
<proteinExistence type="inferred from homology"/>
<name>A0A6L7F3L9_9ACTN</name>
<dbReference type="PANTHER" id="PTHR44196:SF1">
    <property type="entry name" value="DEHYDROGENASE_REDUCTASE SDR FAMILY MEMBER 7B"/>
    <property type="match status" value="1"/>
</dbReference>
<dbReference type="PRINTS" id="PR00081">
    <property type="entry name" value="GDHRDH"/>
</dbReference>
<dbReference type="InterPro" id="IPR002347">
    <property type="entry name" value="SDR_fam"/>
</dbReference>
<dbReference type="GO" id="GO:0016491">
    <property type="term" value="F:oxidoreductase activity"/>
    <property type="evidence" value="ECO:0007669"/>
    <property type="project" value="UniProtKB-KW"/>
</dbReference>
<dbReference type="InterPro" id="IPR036291">
    <property type="entry name" value="NAD(P)-bd_dom_sf"/>
</dbReference>
<dbReference type="PANTHER" id="PTHR44196">
    <property type="entry name" value="DEHYDROGENASE/REDUCTASE SDR FAMILY MEMBER 7B"/>
    <property type="match status" value="1"/>
</dbReference>
<dbReference type="SUPFAM" id="SSF51735">
    <property type="entry name" value="NAD(P)-binding Rossmann-fold domains"/>
    <property type="match status" value="1"/>
</dbReference>
<keyword evidence="2" id="KW-0560">Oxidoreductase</keyword>
<gene>
    <name evidence="5" type="ORF">GRQ65_19850</name>
</gene>
<dbReference type="InterPro" id="IPR057326">
    <property type="entry name" value="KR_dom"/>
</dbReference>
<evidence type="ECO:0000256" key="2">
    <source>
        <dbReference type="ARBA" id="ARBA00023002"/>
    </source>
</evidence>
<accession>A0A6L7F3L9</accession>
<evidence type="ECO:0000256" key="1">
    <source>
        <dbReference type="ARBA" id="ARBA00006484"/>
    </source>
</evidence>
<evidence type="ECO:0000256" key="3">
    <source>
        <dbReference type="SAM" id="MobiDB-lite"/>
    </source>
</evidence>
<dbReference type="Pfam" id="PF00106">
    <property type="entry name" value="adh_short"/>
    <property type="match status" value="1"/>
</dbReference>
<feature type="domain" description="Ketoreductase" evidence="4">
    <location>
        <begin position="27"/>
        <end position="209"/>
    </location>
</feature>
<reference evidence="5 6" key="1">
    <citation type="submission" date="2019-12" db="EMBL/GenBank/DDBJ databases">
        <authorList>
            <person name="Kun Z."/>
        </authorList>
    </citation>
    <scope>NUCLEOTIDE SEQUENCE [LARGE SCALE GENOMIC DNA]</scope>
    <source>
        <strain evidence="5 6">YIM 123512</strain>
    </source>
</reference>
<comment type="similarity">
    <text evidence="1">Belongs to the short-chain dehydrogenases/reductases (SDR) family.</text>
</comment>
<dbReference type="EMBL" id="WUEK01000015">
    <property type="protein sequence ID" value="MXG91801.1"/>
    <property type="molecule type" value="Genomic_DNA"/>
</dbReference>
<evidence type="ECO:0000259" key="4">
    <source>
        <dbReference type="SMART" id="SM00822"/>
    </source>
</evidence>
<evidence type="ECO:0000313" key="6">
    <source>
        <dbReference type="Proteomes" id="UP000473325"/>
    </source>
</evidence>
<protein>
    <submittedName>
        <fullName evidence="5">SDR family NAD(P)-dependent oxidoreductase</fullName>
    </submittedName>
</protein>